<gene>
    <name evidence="2" type="ORF">RZS32_014560</name>
</gene>
<dbReference type="InterPro" id="IPR036844">
    <property type="entry name" value="Hint_dom_sf"/>
</dbReference>
<keyword evidence="3" id="KW-1185">Reference proteome</keyword>
<reference evidence="2 3" key="1">
    <citation type="submission" date="2024-02" db="EMBL/GenBank/DDBJ databases">
        <title>Roseovarius strain W115 nov., isolated from a marine algae.</title>
        <authorList>
            <person name="Lee M.W."/>
            <person name="Lee J.K."/>
            <person name="Kim J.M."/>
            <person name="Choi D.G."/>
            <person name="Baek J.H."/>
            <person name="Bayburt H."/>
            <person name="Jung J.J."/>
            <person name="Han D.M."/>
            <person name="Jeon C.O."/>
        </authorList>
    </citation>
    <scope>NUCLEOTIDE SEQUENCE [LARGE SCALE GENOMIC DNA]</scope>
    <source>
        <strain evidence="2 3">W115</strain>
    </source>
</reference>
<organism evidence="2 3">
    <name type="scientific">Roseovarius rhodophyticola</name>
    <dbReference type="NCBI Taxonomy" id="3080827"/>
    <lineage>
        <taxon>Bacteria</taxon>
        <taxon>Pseudomonadati</taxon>
        <taxon>Pseudomonadota</taxon>
        <taxon>Alphaproteobacteria</taxon>
        <taxon>Rhodobacterales</taxon>
        <taxon>Roseobacteraceae</taxon>
        <taxon>Roseovarius</taxon>
    </lineage>
</organism>
<proteinExistence type="predicted"/>
<evidence type="ECO:0000313" key="3">
    <source>
        <dbReference type="Proteomes" id="UP001281305"/>
    </source>
</evidence>
<evidence type="ECO:0000259" key="1">
    <source>
        <dbReference type="Pfam" id="PF13403"/>
    </source>
</evidence>
<feature type="domain" description="Hedgehog/Intein (Hint)" evidence="1">
    <location>
        <begin position="77"/>
        <end position="219"/>
    </location>
</feature>
<dbReference type="SUPFAM" id="SSF51294">
    <property type="entry name" value="Hedgehog/intein (Hint) domain"/>
    <property type="match status" value="1"/>
</dbReference>
<dbReference type="Pfam" id="PF13403">
    <property type="entry name" value="Hint_2"/>
    <property type="match status" value="1"/>
</dbReference>
<dbReference type="EMBL" id="CP146606">
    <property type="protein sequence ID" value="WYK17616.1"/>
    <property type="molecule type" value="Genomic_DNA"/>
</dbReference>
<dbReference type="RefSeq" id="WP_339106690.1">
    <property type="nucleotide sequence ID" value="NZ_CP146606.1"/>
</dbReference>
<dbReference type="Proteomes" id="UP001281305">
    <property type="component" value="Chromosome"/>
</dbReference>
<accession>A0ABZ2TD71</accession>
<name>A0ABZ2TD71_9RHOB</name>
<sequence length="278" mass="30050">MSVHQDSANLFEAKITLVGGGAITLNVNIRQMENGDVFMTSGTGLDNLDIAGIELLSVVETNFSGTGIGQSVDNTTVCFAKGTLIATPSGAKRVEALREGDLVKTAKGSQSKILWVGHSVLLRPGERQAPICIEPDALGPGLPKNHLLVSPQHRIVASSRIVQLMFDCDQVLVAARHLLALPGVTRQTGIDAVHYVHVLCARHEIILAEGVPTETLFLGPMAKRMLTKEQFEHVCQFAIEPMAPARPFADGKRAKKLIDRHRKNRKWLQSELCGAATA</sequence>
<evidence type="ECO:0000313" key="2">
    <source>
        <dbReference type="EMBL" id="WYK17616.1"/>
    </source>
</evidence>
<dbReference type="InterPro" id="IPR028992">
    <property type="entry name" value="Hedgehog/Intein_dom"/>
</dbReference>
<protein>
    <submittedName>
        <fullName evidence="2">Hint domain-containing protein</fullName>
    </submittedName>
</protein>